<dbReference type="VEuPathDB" id="TriTrypDB:TvY486_0904440"/>
<keyword evidence="3" id="KW-0862">Zinc</keyword>
<protein>
    <recommendedName>
        <fullName evidence="4">PHD-type domain-containing protein</fullName>
    </recommendedName>
</protein>
<dbReference type="Pfam" id="PF13832">
    <property type="entry name" value="zf-HC5HC2H_2"/>
    <property type="match status" value="1"/>
</dbReference>
<dbReference type="AlphaFoldDB" id="G0U2W9"/>
<dbReference type="EMBL" id="HE573025">
    <property type="protein sequence ID" value="CCC50623.1"/>
    <property type="molecule type" value="Genomic_DNA"/>
</dbReference>
<gene>
    <name evidence="5" type="ORF">TVY486_0904440</name>
</gene>
<accession>G0U2W9</accession>
<evidence type="ECO:0000256" key="2">
    <source>
        <dbReference type="ARBA" id="ARBA00022771"/>
    </source>
</evidence>
<sequence>MLRSTYTQHSERPKKRVKFGPVTVVSIPSRHTDADAQSITCEETLTSPLCSIAPVLSPMAHEASEHFTNVEDTSVPAVAAAISQESNSPLLLTQPAACCPASQEHTDYECGVLEIIQEWKNRALIPPSMYLNSSPSPQMLMPSHGEALCTCDAASRASSSPVAGCPGECCSTEESLFSSSPIHVSSLSDGTPTADAATAAHVMAIPGVGGMSQRNDSYKVEEDGCGPVPHCALCRSSNGTLKRHGDYHLHMSCALWCPEVYYDAVNDSLMHVDEALEKYLLQPCTYCGIPGASRCCAGDGCKVCYHVECAKRAGALLIERSLKLICSKHRSRRFEC</sequence>
<dbReference type="InterPro" id="IPR013083">
    <property type="entry name" value="Znf_RING/FYVE/PHD"/>
</dbReference>
<evidence type="ECO:0000259" key="4">
    <source>
        <dbReference type="PROSITE" id="PS51805"/>
    </source>
</evidence>
<evidence type="ECO:0000313" key="5">
    <source>
        <dbReference type="EMBL" id="CCC50623.1"/>
    </source>
</evidence>
<dbReference type="GO" id="GO:0008270">
    <property type="term" value="F:zinc ion binding"/>
    <property type="evidence" value="ECO:0007669"/>
    <property type="project" value="UniProtKB-KW"/>
</dbReference>
<organism evidence="5">
    <name type="scientific">Trypanosoma vivax (strain Y486)</name>
    <dbReference type="NCBI Taxonomy" id="1055687"/>
    <lineage>
        <taxon>Eukaryota</taxon>
        <taxon>Discoba</taxon>
        <taxon>Euglenozoa</taxon>
        <taxon>Kinetoplastea</taxon>
        <taxon>Metakinetoplastina</taxon>
        <taxon>Trypanosomatida</taxon>
        <taxon>Trypanosomatidae</taxon>
        <taxon>Trypanosoma</taxon>
        <taxon>Duttonella</taxon>
    </lineage>
</organism>
<feature type="domain" description="PHD-type" evidence="4">
    <location>
        <begin position="228"/>
        <end position="330"/>
    </location>
</feature>
<evidence type="ECO:0000256" key="1">
    <source>
        <dbReference type="ARBA" id="ARBA00022723"/>
    </source>
</evidence>
<keyword evidence="1" id="KW-0479">Metal-binding</keyword>
<dbReference type="PROSITE" id="PS51805">
    <property type="entry name" value="EPHD"/>
    <property type="match status" value="1"/>
</dbReference>
<proteinExistence type="predicted"/>
<reference evidence="5" key="1">
    <citation type="journal article" date="2012" name="Proc. Natl. Acad. Sci. U.S.A.">
        <title>Antigenic diversity is generated by distinct evolutionary mechanisms in African trypanosome species.</title>
        <authorList>
            <person name="Jackson A.P."/>
            <person name="Berry A."/>
            <person name="Aslett M."/>
            <person name="Allison H.C."/>
            <person name="Burton P."/>
            <person name="Vavrova-Anderson J."/>
            <person name="Brown R."/>
            <person name="Browne H."/>
            <person name="Corton N."/>
            <person name="Hauser H."/>
            <person name="Gamble J."/>
            <person name="Gilderthorp R."/>
            <person name="Marcello L."/>
            <person name="McQuillan J."/>
            <person name="Otto T.D."/>
            <person name="Quail M.A."/>
            <person name="Sanders M.J."/>
            <person name="van Tonder A."/>
            <person name="Ginger M.L."/>
            <person name="Field M.C."/>
            <person name="Barry J.D."/>
            <person name="Hertz-Fowler C."/>
            <person name="Berriman M."/>
        </authorList>
    </citation>
    <scope>NUCLEOTIDE SEQUENCE</scope>
    <source>
        <strain evidence="5">Y486</strain>
    </source>
</reference>
<name>G0U2W9_TRYVY</name>
<dbReference type="Gene3D" id="3.30.40.10">
    <property type="entry name" value="Zinc/RING finger domain, C3HC4 (zinc finger)"/>
    <property type="match status" value="1"/>
</dbReference>
<evidence type="ECO:0000256" key="3">
    <source>
        <dbReference type="ARBA" id="ARBA00022833"/>
    </source>
</evidence>
<dbReference type="InterPro" id="IPR034732">
    <property type="entry name" value="EPHD"/>
</dbReference>
<keyword evidence="2" id="KW-0863">Zinc-finger</keyword>